<name>A0A9R1X4N5_LACSA</name>
<evidence type="ECO:0000313" key="3">
    <source>
        <dbReference type="Proteomes" id="UP000235145"/>
    </source>
</evidence>
<organism evidence="2 3">
    <name type="scientific">Lactuca sativa</name>
    <name type="common">Garden lettuce</name>
    <dbReference type="NCBI Taxonomy" id="4236"/>
    <lineage>
        <taxon>Eukaryota</taxon>
        <taxon>Viridiplantae</taxon>
        <taxon>Streptophyta</taxon>
        <taxon>Embryophyta</taxon>
        <taxon>Tracheophyta</taxon>
        <taxon>Spermatophyta</taxon>
        <taxon>Magnoliopsida</taxon>
        <taxon>eudicotyledons</taxon>
        <taxon>Gunneridae</taxon>
        <taxon>Pentapetalae</taxon>
        <taxon>asterids</taxon>
        <taxon>campanulids</taxon>
        <taxon>Asterales</taxon>
        <taxon>Asteraceae</taxon>
        <taxon>Cichorioideae</taxon>
        <taxon>Cichorieae</taxon>
        <taxon>Lactucinae</taxon>
        <taxon>Lactuca</taxon>
    </lineage>
</organism>
<reference evidence="2 3" key="1">
    <citation type="journal article" date="2017" name="Nat. Commun.">
        <title>Genome assembly with in vitro proximity ligation data and whole-genome triplication in lettuce.</title>
        <authorList>
            <person name="Reyes-Chin-Wo S."/>
            <person name="Wang Z."/>
            <person name="Yang X."/>
            <person name="Kozik A."/>
            <person name="Arikit S."/>
            <person name="Song C."/>
            <person name="Xia L."/>
            <person name="Froenicke L."/>
            <person name="Lavelle D.O."/>
            <person name="Truco M.J."/>
            <person name="Xia R."/>
            <person name="Zhu S."/>
            <person name="Xu C."/>
            <person name="Xu H."/>
            <person name="Xu X."/>
            <person name="Cox K."/>
            <person name="Korf I."/>
            <person name="Meyers B.C."/>
            <person name="Michelmore R.W."/>
        </authorList>
    </citation>
    <scope>NUCLEOTIDE SEQUENCE [LARGE SCALE GENOMIC DNA]</scope>
    <source>
        <strain evidence="3">cv. Salinas</strain>
        <tissue evidence="2">Seedlings</tissue>
    </source>
</reference>
<dbReference type="Pfam" id="PF14291">
    <property type="entry name" value="DUF4371"/>
    <property type="match status" value="2"/>
</dbReference>
<dbReference type="AlphaFoldDB" id="A0A9R1X4N5"/>
<dbReference type="InterPro" id="IPR055298">
    <property type="entry name" value="AtLOH3-like"/>
</dbReference>
<dbReference type="PANTHER" id="PTHR11697:SF230">
    <property type="entry name" value="ZINC FINGER, MYM DOMAIN CONTAINING 1"/>
    <property type="match status" value="1"/>
</dbReference>
<dbReference type="InterPro" id="IPR025398">
    <property type="entry name" value="DUF4371"/>
</dbReference>
<evidence type="ECO:0000259" key="1">
    <source>
        <dbReference type="Pfam" id="PF14291"/>
    </source>
</evidence>
<feature type="domain" description="DUF4371" evidence="1">
    <location>
        <begin position="106"/>
        <end position="162"/>
    </location>
</feature>
<keyword evidence="3" id="KW-1185">Reference proteome</keyword>
<gene>
    <name evidence="2" type="ORF">LSAT_V11C600338940</name>
</gene>
<proteinExistence type="predicted"/>
<sequence length="423" mass="48812">MHGTSGSGGKSLGLEFWDRTSIDTIRWLTFHVCALRGHDESPNSKYRGNFLQILKLIASYSDEVENVILEKSPYNSNIFVVKWVIHTFVSWLMSLGMSLKRENGDKGIIRERLLDLVQVRDTLSLTMKTNMWRQLFHYQFDVRKIHGRSYDGASNMRGEWNGLQALFLKDCPYAYYLFQGKLFIKRHDELQKAKATKIEQLLELGEIESVKGLNQVGTLRRAGDTRWGSYFLSVCSLLNMFDCTRVVIQGIIDDVFTTYSQRGDADATYCFLKSVEFVFILHLIKEVMGKTDTLSQALQNKSQYILNVIELVSTTNEGLNEPRNKGWDSLLAQKHQIDMSATLDKQLHELNSRFNDQAMELLSLSSTLVSKEHPKVIKVDQICLLVEKYYPEDFTEQDRIQLRYQLEIFNIDMTKNPRLSGVL</sequence>
<evidence type="ECO:0000313" key="2">
    <source>
        <dbReference type="EMBL" id="KAJ0199146.1"/>
    </source>
</evidence>
<accession>A0A9R1X4N5</accession>
<feature type="domain" description="DUF4371" evidence="1">
    <location>
        <begin position="16"/>
        <end position="86"/>
    </location>
</feature>
<dbReference type="EMBL" id="NBSK02000006">
    <property type="protein sequence ID" value="KAJ0199146.1"/>
    <property type="molecule type" value="Genomic_DNA"/>
</dbReference>
<comment type="caution">
    <text evidence="2">The sequence shown here is derived from an EMBL/GenBank/DDBJ whole genome shotgun (WGS) entry which is preliminary data.</text>
</comment>
<protein>
    <recommendedName>
        <fullName evidence="1">DUF4371 domain-containing protein</fullName>
    </recommendedName>
</protein>
<dbReference type="PANTHER" id="PTHR11697">
    <property type="entry name" value="GENERAL TRANSCRIPTION FACTOR 2-RELATED ZINC FINGER PROTEIN"/>
    <property type="match status" value="1"/>
</dbReference>
<dbReference type="Proteomes" id="UP000235145">
    <property type="component" value="Unassembled WGS sequence"/>
</dbReference>